<dbReference type="PANTHER" id="PTHR10742">
    <property type="entry name" value="FLAVIN MONOAMINE OXIDASE"/>
    <property type="match status" value="1"/>
</dbReference>
<evidence type="ECO:0000256" key="5">
    <source>
        <dbReference type="ARBA" id="ARBA00022853"/>
    </source>
</evidence>
<dbReference type="SUPFAM" id="SSF51905">
    <property type="entry name" value="FAD/NAD(P)-binding domain"/>
    <property type="match status" value="1"/>
</dbReference>
<gene>
    <name evidence="10" type="ORF">DCAR_0311220</name>
</gene>
<dbReference type="Gene3D" id="3.50.50.60">
    <property type="entry name" value="FAD/NAD(P)-binding domain"/>
    <property type="match status" value="1"/>
</dbReference>
<evidence type="ECO:0008006" key="12">
    <source>
        <dbReference type="Google" id="ProtNLM"/>
    </source>
</evidence>
<evidence type="ECO:0000256" key="7">
    <source>
        <dbReference type="SAM" id="MobiDB-lite"/>
    </source>
</evidence>
<dbReference type="InterPro" id="IPR007526">
    <property type="entry name" value="SWIRM"/>
</dbReference>
<feature type="compositionally biased region" description="Basic and acidic residues" evidence="7">
    <location>
        <begin position="1613"/>
        <end position="1623"/>
    </location>
</feature>
<dbReference type="InterPro" id="IPR009057">
    <property type="entry name" value="Homeodomain-like_sf"/>
</dbReference>
<organism evidence="10 11">
    <name type="scientific">Daucus carota subsp. sativus</name>
    <name type="common">Carrot</name>
    <dbReference type="NCBI Taxonomy" id="79200"/>
    <lineage>
        <taxon>Eukaryota</taxon>
        <taxon>Viridiplantae</taxon>
        <taxon>Streptophyta</taxon>
        <taxon>Embryophyta</taxon>
        <taxon>Tracheophyta</taxon>
        <taxon>Spermatophyta</taxon>
        <taxon>Magnoliopsida</taxon>
        <taxon>eudicotyledons</taxon>
        <taxon>Gunneridae</taxon>
        <taxon>Pentapetalae</taxon>
        <taxon>asterids</taxon>
        <taxon>campanulids</taxon>
        <taxon>Apiales</taxon>
        <taxon>Apiaceae</taxon>
        <taxon>Apioideae</taxon>
        <taxon>Scandiceae</taxon>
        <taxon>Daucinae</taxon>
        <taxon>Daucus</taxon>
        <taxon>Daucus sect. Daucus</taxon>
    </lineage>
</organism>
<dbReference type="InterPro" id="IPR035441">
    <property type="entry name" value="TFIIS/LEDGF_dom_sf"/>
</dbReference>
<sequence>MEDKGKKVGSKSRVVETRAGVDSEVDEPIRDMVKMKSKRNQKKRKVGFNGEGIGDREIGLGEGIVLDLSEDLGGMGDTDTLASFKKKLKKPRKKTLSGMIGGGVPNMIGAEPSGQKSYTEGVKDVVLAMEKSKEVICEGSHEIIGASNECLTENIEDSLSAFMLKAQSGLKRKSRNSMGLKQLKKNQCTNGDFSPGPDHVLENHLPETMASQSPLELLTDVKGFDSGLNMVSGSSVDIKCDKNNSIKKSQDTGCMFSQASKLSSTPVIADYVLRSTADRHSGAEVKLDDSATISFSQQSDSYLKSCAISTNQDEVIGQICDIQEGTKLETLGLDHLIEENAKGSICLEVKEINCLSEEPTLGNGSLEDDIKISSIEKSCDLGHSVIETPLSVHALQQVHTINVFNVERPTEGFSHSLAQEGSKAVAKSEASSPDHNICPKLENDPNRSYLGKDSMNKPYEVTTDETTKLIPEELTGSTFLLDNTVNFNVKKFETPEPEKPNFASASSQEEASASYAVSPESQSGFHKQDIPFRENQSRDCKRNGDESDSLMDHELLDKYDTRDEVADRSSSPSTAPDCSRYCADDMEPVPYSNVKDEKLPSERAIRNTRKHRQWDMAYEGDADWDLLMHNENFIADNQDEDDNLVRKREKLKLSNMFLDAKIDRSVAVSYGLKARAASPLEKIRFKEVLKRKGGLQMYLECRNHILGRWNKNVNCILPLSGCGVSASPVVDESPEYSLIREIYAFLDHFAYINVGIASEKSLSESHSKLDLQVSDEKNLGGKPEAAFGDLDDGVSFIIGRNLDASYEHKNMAVHDNENQVTIDKQDRPPPDLQDMKSSTPTEPENCDASPEQGKVDDRDLIRIGSLDISSKVVDGKTAPVMHAEPKKNICHVISDTGGHQSVSPHMQIDSEVGKQIIVIGAGPAGLAAARHLQRQGFQVIILEARGRIGGRVFTDRASLSVPVDLGASIITGVEADISAERRPDPSSLICSQLGLELTVLNSDCPLYDTVTGDKVPADLDEDLESEFNSLLDDIELLVARKGERAMKMSLEDGLEFILQRRRLVQNKKIGVIGNEVLKDSDSKVEILSPLERRVMDWHFAHLEYGCAASLNDVLLPYWNQDDIYGGFGGAHCMIKGGYSTVVEALGQGLCIQLNHVVTSVTYHTEDVMTNGDKHDKVKVSTSNGRDFFGDAVLITVPLGCLKKESIKFAPPLPPWKQLSIQRLGFGVLNKVILEFPEVFWDDSVDYFGATSDATDKRGRCFMFWNVRKTVGAPVLIALLVGRAALDGQDMSSSDHVNHALVVLRKLFGVSVVPDPVASVVTDWGRDPYSYGAYSYVAIGASGEDYDILGSPVENCLFFAGEATCKEHPDTVGGAMMSGLREAVRIMNILTTGVDYTAEVNAMEAAQRSVDSERSEVRDIAKRLEAVQMSNALYEKSLDGSHAITRKDLLQDMFFKAKTTSGRLHLIKELLKFPVRVLKSFAGTREGLSILNSWILDSLGKDGTQLLRHCVRLLTLVSTDLLAVRVSGIGKTVKEKVCLHTSRDIRAVASQLVNVWIEVFRKQKASSGGLKLLRQSSAIESSKNKYHLGSGKPPLRTPHGAPPPNNKKGNINPDKMENRIETKSKAKLLSAGSTGRHEFKMEEQEYPMSEEEQAIFAAEEAARVAAIAAAKAYASSGTRCNTPLQFPKIPSFNKYARRESYAQVDETDNHILEIDSRNCKVREWSADFSAAHIDLESSKRSVDNLSQRSYSNEIACQMNFREHSADSAAVDSSIFTEAWVDSAGCEGIKDVSAIDRWQSQAAAADAEFYSRTMRIMDEEDSNVNLKPPVKNHDGHANGSSASQVTMSKELVENQPRGPEKIKQAVVDFVASLLMPIYKDKKVDKDGYKSIMKKTATKVMEQATYAEKSMAVVEFLDHKPFVVMLVKRHMATKLGAKS</sequence>
<evidence type="ECO:0000313" key="11">
    <source>
        <dbReference type="Proteomes" id="UP000077755"/>
    </source>
</evidence>
<accession>A0AAF1AQQ2</accession>
<evidence type="ECO:0000256" key="4">
    <source>
        <dbReference type="ARBA" id="ARBA00022827"/>
    </source>
</evidence>
<feature type="compositionally biased region" description="Basic and acidic residues" evidence="7">
    <location>
        <begin position="526"/>
        <end position="567"/>
    </location>
</feature>
<evidence type="ECO:0000259" key="9">
    <source>
        <dbReference type="Pfam" id="PF04433"/>
    </source>
</evidence>
<dbReference type="SUPFAM" id="SSF47676">
    <property type="entry name" value="Conserved domain common to transcription factors TFIIS, elongin A, CRSP70"/>
    <property type="match status" value="1"/>
</dbReference>
<feature type="domain" description="Amine oxidase" evidence="8">
    <location>
        <begin position="924"/>
        <end position="1386"/>
    </location>
</feature>
<feature type="region of interest" description="Disordered" evidence="7">
    <location>
        <begin position="416"/>
        <end position="458"/>
    </location>
</feature>
<keyword evidence="11" id="KW-1185">Reference proteome</keyword>
<dbReference type="InterPro" id="IPR036388">
    <property type="entry name" value="WH-like_DNA-bd_sf"/>
</dbReference>
<dbReference type="Proteomes" id="UP000077755">
    <property type="component" value="Chromosome 3"/>
</dbReference>
<evidence type="ECO:0000256" key="1">
    <source>
        <dbReference type="ARBA" id="ARBA00001974"/>
    </source>
</evidence>
<keyword evidence="6" id="KW-0560">Oxidoreductase</keyword>
<dbReference type="SUPFAM" id="SSF46689">
    <property type="entry name" value="Homeodomain-like"/>
    <property type="match status" value="1"/>
</dbReference>
<feature type="compositionally biased region" description="Low complexity" evidence="7">
    <location>
        <begin position="503"/>
        <end position="516"/>
    </location>
</feature>
<dbReference type="PANTHER" id="PTHR10742:SF410">
    <property type="entry name" value="LYSINE-SPECIFIC HISTONE DEMETHYLASE 2"/>
    <property type="match status" value="1"/>
</dbReference>
<dbReference type="Gene3D" id="1.10.10.10">
    <property type="entry name" value="Winged helix-like DNA-binding domain superfamily/Winged helix DNA-binding domain"/>
    <property type="match status" value="1"/>
</dbReference>
<dbReference type="InterPro" id="IPR050281">
    <property type="entry name" value="Flavin_monoamine_oxidase"/>
</dbReference>
<feature type="region of interest" description="Disordered" evidence="7">
    <location>
        <begin position="1582"/>
        <end position="1644"/>
    </location>
</feature>
<dbReference type="Pfam" id="PF01593">
    <property type="entry name" value="Amino_oxidase"/>
    <property type="match status" value="1"/>
</dbReference>
<name>A0AAF1AQQ2_DAUCS</name>
<keyword evidence="4" id="KW-0274">FAD</keyword>
<evidence type="ECO:0000256" key="6">
    <source>
        <dbReference type="ARBA" id="ARBA00023002"/>
    </source>
</evidence>
<evidence type="ECO:0000256" key="3">
    <source>
        <dbReference type="ARBA" id="ARBA00022630"/>
    </source>
</evidence>
<comment type="cofactor">
    <cofactor evidence="1">
        <name>FAD</name>
        <dbReference type="ChEBI" id="CHEBI:57692"/>
    </cofactor>
</comment>
<comment type="similarity">
    <text evidence="2">Belongs to the flavin monoamine oxidase family.</text>
</comment>
<dbReference type="Pfam" id="PF04433">
    <property type="entry name" value="SWIRM"/>
    <property type="match status" value="1"/>
</dbReference>
<feature type="domain" description="SWIRM" evidence="9">
    <location>
        <begin position="677"/>
        <end position="753"/>
    </location>
</feature>
<feature type="compositionally biased region" description="Basic and acidic residues" evidence="7">
    <location>
        <begin position="811"/>
        <end position="829"/>
    </location>
</feature>
<evidence type="ECO:0000313" key="10">
    <source>
        <dbReference type="EMBL" id="WOG91964.1"/>
    </source>
</evidence>
<dbReference type="InterPro" id="IPR002937">
    <property type="entry name" value="Amino_oxidase"/>
</dbReference>
<feature type="region of interest" description="Disordered" evidence="7">
    <location>
        <begin position="811"/>
        <end position="858"/>
    </location>
</feature>
<reference evidence="10" key="2">
    <citation type="submission" date="2022-03" db="EMBL/GenBank/DDBJ databases">
        <title>Draft title - Genomic analysis of global carrot germplasm unveils the trajectory of domestication and the origin of high carotenoid orange carrot.</title>
        <authorList>
            <person name="Iorizzo M."/>
            <person name="Ellison S."/>
            <person name="Senalik D."/>
            <person name="Macko-Podgorni A."/>
            <person name="Grzebelus D."/>
            <person name="Bostan H."/>
            <person name="Rolling W."/>
            <person name="Curaba J."/>
            <person name="Simon P."/>
        </authorList>
    </citation>
    <scope>NUCLEOTIDE SEQUENCE</scope>
    <source>
        <tissue evidence="10">Leaf</tissue>
    </source>
</reference>
<dbReference type="SUPFAM" id="SSF54373">
    <property type="entry name" value="FAD-linked reductases, C-terminal domain"/>
    <property type="match status" value="1"/>
</dbReference>
<dbReference type="Gene3D" id="3.90.660.10">
    <property type="match status" value="1"/>
</dbReference>
<keyword evidence="3" id="KW-0285">Flavoprotein</keyword>
<keyword evidence="5" id="KW-0156">Chromatin regulator</keyword>
<evidence type="ECO:0000259" key="8">
    <source>
        <dbReference type="Pfam" id="PF01593"/>
    </source>
</evidence>
<reference evidence="10" key="1">
    <citation type="journal article" date="2016" name="Nat. Genet.">
        <title>A high-quality carrot genome assembly provides new insights into carotenoid accumulation and asterid genome evolution.</title>
        <authorList>
            <person name="Iorizzo M."/>
            <person name="Ellison S."/>
            <person name="Senalik D."/>
            <person name="Zeng P."/>
            <person name="Satapoomin P."/>
            <person name="Huang J."/>
            <person name="Bowman M."/>
            <person name="Iovene M."/>
            <person name="Sanseverino W."/>
            <person name="Cavagnaro P."/>
            <person name="Yildiz M."/>
            <person name="Macko-Podgorni A."/>
            <person name="Moranska E."/>
            <person name="Grzebelus E."/>
            <person name="Grzebelus D."/>
            <person name="Ashrafi H."/>
            <person name="Zheng Z."/>
            <person name="Cheng S."/>
            <person name="Spooner D."/>
            <person name="Van Deynze A."/>
            <person name="Simon P."/>
        </authorList>
    </citation>
    <scope>NUCLEOTIDE SEQUENCE</scope>
    <source>
        <tissue evidence="10">Leaf</tissue>
    </source>
</reference>
<dbReference type="GO" id="GO:0016705">
    <property type="term" value="F:oxidoreductase activity, acting on paired donors, with incorporation or reduction of molecular oxygen"/>
    <property type="evidence" value="ECO:0007669"/>
    <property type="project" value="UniProtKB-ARBA"/>
</dbReference>
<dbReference type="EMBL" id="CP093345">
    <property type="protein sequence ID" value="WOG91964.1"/>
    <property type="molecule type" value="Genomic_DNA"/>
</dbReference>
<evidence type="ECO:0000256" key="2">
    <source>
        <dbReference type="ARBA" id="ARBA00005995"/>
    </source>
</evidence>
<dbReference type="InterPro" id="IPR036188">
    <property type="entry name" value="FAD/NAD-bd_sf"/>
</dbReference>
<proteinExistence type="inferred from homology"/>
<protein>
    <recommendedName>
        <fullName evidence="12">SWIRM domain-containing protein</fullName>
    </recommendedName>
</protein>
<feature type="region of interest" description="Disordered" evidence="7">
    <location>
        <begin position="493"/>
        <end position="582"/>
    </location>
</feature>
<dbReference type="GO" id="GO:0141052">
    <property type="term" value="F:histone H3 demethylase activity"/>
    <property type="evidence" value="ECO:0007669"/>
    <property type="project" value="UniProtKB-ARBA"/>
</dbReference>